<evidence type="ECO:0000256" key="1">
    <source>
        <dbReference type="SAM" id="Coils"/>
    </source>
</evidence>
<keyword evidence="1" id="KW-0175">Coiled coil</keyword>
<feature type="region of interest" description="Disordered" evidence="2">
    <location>
        <begin position="150"/>
        <end position="175"/>
    </location>
</feature>
<evidence type="ECO:0000256" key="2">
    <source>
        <dbReference type="SAM" id="MobiDB-lite"/>
    </source>
</evidence>
<feature type="region of interest" description="Disordered" evidence="2">
    <location>
        <begin position="1"/>
        <end position="46"/>
    </location>
</feature>
<sequence>ISNYSSISNQSQPTDTQGDHLSSIHQTSIDNYKQQDDAAHTPSTQKYQVHYDDYPWYSSYYTIADAELKIPQLHKQLNFVNEQNHSPTKVELQENLSTHDHKLENKQDQGDDDEGFHIVQRRKRIPSSTTQTKTLPSTITTINSTTTITTSPIIPQTTTIPSKTKHKKKKKDKTEMIFFDAPPLISSDVNKQKSDALQSQLVEQERPKNIEIVDSSQINQTKKHEDEQLQPMSTVISTEQQQQQQQPEDLSTSVLPNTDELKQMADHTTELTSNDVSQSPSTPAKTLSREVNVDSQTIEQQSIDKQSILQPSPSSTLTTLSSSPQTST</sequence>
<evidence type="ECO:0000313" key="3">
    <source>
        <dbReference type="EMBL" id="CAF4261219.1"/>
    </source>
</evidence>
<feature type="non-terminal residue" evidence="3">
    <location>
        <position position="328"/>
    </location>
</feature>
<gene>
    <name evidence="3" type="ORF">JBS370_LOCUS39082</name>
</gene>
<dbReference type="AlphaFoldDB" id="A0A820F9S8"/>
<evidence type="ECO:0000313" key="4">
    <source>
        <dbReference type="Proteomes" id="UP000663836"/>
    </source>
</evidence>
<accession>A0A820F9S8</accession>
<proteinExistence type="predicted"/>
<reference evidence="3" key="1">
    <citation type="submission" date="2021-02" db="EMBL/GenBank/DDBJ databases">
        <authorList>
            <person name="Nowell W R."/>
        </authorList>
    </citation>
    <scope>NUCLEOTIDE SEQUENCE</scope>
</reference>
<feature type="compositionally biased region" description="Polar residues" evidence="2">
    <location>
        <begin position="270"/>
        <end position="285"/>
    </location>
</feature>
<feature type="coiled-coil region" evidence="1">
    <location>
        <begin position="63"/>
        <end position="109"/>
    </location>
</feature>
<dbReference type="Proteomes" id="UP000663836">
    <property type="component" value="Unassembled WGS sequence"/>
</dbReference>
<feature type="region of interest" description="Disordered" evidence="2">
    <location>
        <begin position="258"/>
        <end position="328"/>
    </location>
</feature>
<dbReference type="EMBL" id="CAJOBD010024835">
    <property type="protein sequence ID" value="CAF4261219.1"/>
    <property type="molecule type" value="Genomic_DNA"/>
</dbReference>
<name>A0A820F9S8_9BILA</name>
<organism evidence="3 4">
    <name type="scientific">Rotaria sordida</name>
    <dbReference type="NCBI Taxonomy" id="392033"/>
    <lineage>
        <taxon>Eukaryota</taxon>
        <taxon>Metazoa</taxon>
        <taxon>Spiralia</taxon>
        <taxon>Gnathifera</taxon>
        <taxon>Rotifera</taxon>
        <taxon>Eurotatoria</taxon>
        <taxon>Bdelloidea</taxon>
        <taxon>Philodinida</taxon>
        <taxon>Philodinidae</taxon>
        <taxon>Rotaria</taxon>
    </lineage>
</organism>
<feature type="compositionally biased region" description="Low complexity" evidence="2">
    <location>
        <begin position="306"/>
        <end position="328"/>
    </location>
</feature>
<feature type="non-terminal residue" evidence="3">
    <location>
        <position position="1"/>
    </location>
</feature>
<feature type="compositionally biased region" description="Low complexity" evidence="2">
    <location>
        <begin position="150"/>
        <end position="162"/>
    </location>
</feature>
<feature type="region of interest" description="Disordered" evidence="2">
    <location>
        <begin position="207"/>
        <end position="228"/>
    </location>
</feature>
<feature type="compositionally biased region" description="Polar residues" evidence="2">
    <location>
        <begin position="293"/>
        <end position="305"/>
    </location>
</feature>
<comment type="caution">
    <text evidence="3">The sequence shown here is derived from an EMBL/GenBank/DDBJ whole genome shotgun (WGS) entry which is preliminary data.</text>
</comment>
<feature type="compositionally biased region" description="Polar residues" evidence="2">
    <location>
        <begin position="13"/>
        <end position="32"/>
    </location>
</feature>
<protein>
    <submittedName>
        <fullName evidence="3">Uncharacterized protein</fullName>
    </submittedName>
</protein>
<feature type="compositionally biased region" description="Low complexity" evidence="2">
    <location>
        <begin position="1"/>
        <end position="12"/>
    </location>
</feature>
<feature type="compositionally biased region" description="Basic and acidic residues" evidence="2">
    <location>
        <begin position="259"/>
        <end position="269"/>
    </location>
</feature>